<dbReference type="AlphaFoldDB" id="A0A846YGF5"/>
<dbReference type="InterPro" id="IPR001307">
    <property type="entry name" value="Thiosulphate_STrfase_CS"/>
</dbReference>
<dbReference type="PROSITE" id="PS00380">
    <property type="entry name" value="RHODANESE_1"/>
    <property type="match status" value="1"/>
</dbReference>
<feature type="domain" description="Rhodanese" evidence="4">
    <location>
        <begin position="170"/>
        <end position="282"/>
    </location>
</feature>
<dbReference type="PROSITE" id="PS50206">
    <property type="entry name" value="RHODANESE_3"/>
    <property type="match status" value="2"/>
</dbReference>
<reference evidence="5 6" key="1">
    <citation type="submission" date="2020-04" db="EMBL/GenBank/DDBJ databases">
        <title>MicrobeNet Type strains.</title>
        <authorList>
            <person name="Nicholson A.C."/>
        </authorList>
    </citation>
    <scope>NUCLEOTIDE SEQUENCE [LARGE SCALE GENOMIC DNA]</scope>
    <source>
        <strain evidence="5 6">JCM 3332</strain>
    </source>
</reference>
<keyword evidence="6" id="KW-1185">Reference proteome</keyword>
<evidence type="ECO:0000256" key="3">
    <source>
        <dbReference type="RuleBase" id="RU000507"/>
    </source>
</evidence>
<feature type="domain" description="Rhodanese" evidence="4">
    <location>
        <begin position="31"/>
        <end position="138"/>
    </location>
</feature>
<dbReference type="InterPro" id="IPR036873">
    <property type="entry name" value="Rhodanese-like_dom_sf"/>
</dbReference>
<evidence type="ECO:0000256" key="2">
    <source>
        <dbReference type="ARBA" id="ARBA00047549"/>
    </source>
</evidence>
<comment type="catalytic activity">
    <reaction evidence="2">
        <text>thiosulfate + hydrogen cyanide = thiocyanate + sulfite + 2 H(+)</text>
        <dbReference type="Rhea" id="RHEA:16881"/>
        <dbReference type="ChEBI" id="CHEBI:15378"/>
        <dbReference type="ChEBI" id="CHEBI:17359"/>
        <dbReference type="ChEBI" id="CHEBI:18022"/>
        <dbReference type="ChEBI" id="CHEBI:18407"/>
        <dbReference type="ChEBI" id="CHEBI:33542"/>
        <dbReference type="EC" id="2.8.1.1"/>
    </reaction>
</comment>
<dbReference type="InterPro" id="IPR001763">
    <property type="entry name" value="Rhodanese-like_dom"/>
</dbReference>
<evidence type="ECO:0000313" key="6">
    <source>
        <dbReference type="Proteomes" id="UP000570678"/>
    </source>
</evidence>
<protein>
    <recommendedName>
        <fullName evidence="3">Sulfurtransferase</fullName>
    </recommendedName>
</protein>
<evidence type="ECO:0000259" key="4">
    <source>
        <dbReference type="PROSITE" id="PS50206"/>
    </source>
</evidence>
<name>A0A846YGF5_9NOCA</name>
<dbReference type="PANTHER" id="PTHR43855:SF1">
    <property type="entry name" value="THIOSULFATE SULFURTRANSFERASE"/>
    <property type="match status" value="1"/>
</dbReference>
<dbReference type="CDD" id="cd01449">
    <property type="entry name" value="TST_Repeat_2"/>
    <property type="match status" value="1"/>
</dbReference>
<dbReference type="PANTHER" id="PTHR43855">
    <property type="entry name" value="THIOSULFATE SULFURTRANSFERASE"/>
    <property type="match status" value="1"/>
</dbReference>
<dbReference type="SUPFAM" id="SSF52821">
    <property type="entry name" value="Rhodanese/Cell cycle control phosphatase"/>
    <property type="match status" value="2"/>
</dbReference>
<dbReference type="CDD" id="cd01448">
    <property type="entry name" value="TST_Repeat_1"/>
    <property type="match status" value="1"/>
</dbReference>
<dbReference type="InterPro" id="IPR051126">
    <property type="entry name" value="Thiosulfate_sulfurtransferase"/>
</dbReference>
<dbReference type="PROSITE" id="PS00683">
    <property type="entry name" value="RHODANESE_2"/>
    <property type="match status" value="1"/>
</dbReference>
<dbReference type="Proteomes" id="UP000570678">
    <property type="component" value="Unassembled WGS sequence"/>
</dbReference>
<gene>
    <name evidence="5" type="ORF">HGA15_11490</name>
</gene>
<dbReference type="RefSeq" id="WP_062977369.1">
    <property type="nucleotide sequence ID" value="NZ_JAAXOT010000005.1"/>
</dbReference>
<dbReference type="SMART" id="SM00450">
    <property type="entry name" value="RHOD"/>
    <property type="match status" value="2"/>
</dbReference>
<dbReference type="Gene3D" id="3.40.250.10">
    <property type="entry name" value="Rhodanese-like domain"/>
    <property type="match status" value="2"/>
</dbReference>
<evidence type="ECO:0000256" key="1">
    <source>
        <dbReference type="ARBA" id="ARBA00022737"/>
    </source>
</evidence>
<keyword evidence="3 5" id="KW-0808">Transferase</keyword>
<dbReference type="Pfam" id="PF00581">
    <property type="entry name" value="Rhodanese"/>
    <property type="match status" value="2"/>
</dbReference>
<evidence type="ECO:0000313" key="5">
    <source>
        <dbReference type="EMBL" id="NKY56764.1"/>
    </source>
</evidence>
<comment type="caution">
    <text evidence="5">The sequence shown here is derived from an EMBL/GenBank/DDBJ whole genome shotgun (WGS) entry which is preliminary data.</text>
</comment>
<organism evidence="5 6">
    <name type="scientific">Nocardia flavorosea</name>
    <dbReference type="NCBI Taxonomy" id="53429"/>
    <lineage>
        <taxon>Bacteria</taxon>
        <taxon>Bacillati</taxon>
        <taxon>Actinomycetota</taxon>
        <taxon>Actinomycetes</taxon>
        <taxon>Mycobacteriales</taxon>
        <taxon>Nocardiaceae</taxon>
        <taxon>Nocardia</taxon>
    </lineage>
</organism>
<keyword evidence="1" id="KW-0677">Repeat</keyword>
<dbReference type="EMBL" id="JAAXOT010000005">
    <property type="protein sequence ID" value="NKY56764.1"/>
    <property type="molecule type" value="Genomic_DNA"/>
</dbReference>
<sequence length="287" mass="31350">MPVAPDPYPAFGSYACPHRLVTTQWLSANLGTPGLKIIECNADVLLYGIGHVPGAGKLDWRSDLDDPVTRDYIDGERFTELMCSQGIEHDDTIVLYGNDGNSHAAHALWVFTMFGHADVRLLDGGRDAWIAEGRDTVFETPEPVRSHYPRVHRDDNAVRAFREDVLEQLGTALVDVRSPQEYAGFSGDSGPGGPLRGGHIPTAVNIPWTSALGPDGRFRSRADLDAVYGHLTTADPLTVYSGVGERSSHTWFVLKYLLGCDPVRNYDGSWSEWGNSVRMPIATGGGQ</sequence>
<accession>A0A846YGF5</accession>
<proteinExistence type="predicted"/>
<dbReference type="GO" id="GO:0004792">
    <property type="term" value="F:thiosulfate-cyanide sulfurtransferase activity"/>
    <property type="evidence" value="ECO:0007669"/>
    <property type="project" value="UniProtKB-EC"/>
</dbReference>